<dbReference type="PANTHER" id="PTHR37049">
    <property type="entry name" value="PEPTIDASE S41 FAMILY PROTEIN"/>
    <property type="match status" value="1"/>
</dbReference>
<dbReference type="PANTHER" id="PTHR37049:SF4">
    <property type="entry name" value="RHODANESE DOMAIN-CONTAINING PROTEIN"/>
    <property type="match status" value="1"/>
</dbReference>
<reference evidence="2 3" key="1">
    <citation type="submission" date="2018-06" db="EMBL/GenBank/DDBJ databases">
        <title>Comparative genomics reveals the genomic features of Rhizophagus irregularis, R. cerebriforme, R. diaphanum and Gigaspora rosea, and their symbiotic lifestyle signature.</title>
        <authorList>
            <person name="Morin E."/>
            <person name="San Clemente H."/>
            <person name="Chen E.C.H."/>
            <person name="De La Providencia I."/>
            <person name="Hainaut M."/>
            <person name="Kuo A."/>
            <person name="Kohler A."/>
            <person name="Murat C."/>
            <person name="Tang N."/>
            <person name="Roy S."/>
            <person name="Loubradou J."/>
            <person name="Henrissat B."/>
            <person name="Grigoriev I.V."/>
            <person name="Corradi N."/>
            <person name="Roux C."/>
            <person name="Martin F.M."/>
        </authorList>
    </citation>
    <scope>NUCLEOTIDE SEQUENCE [LARGE SCALE GENOMIC DNA]</scope>
    <source>
        <strain evidence="2 3">DAOM 227022</strain>
    </source>
</reference>
<dbReference type="InterPro" id="IPR052766">
    <property type="entry name" value="S41A_metabolite_peptidase"/>
</dbReference>
<dbReference type="EMBL" id="QKYT01000028">
    <property type="protein sequence ID" value="RIA97563.1"/>
    <property type="molecule type" value="Genomic_DNA"/>
</dbReference>
<organism evidence="2 3">
    <name type="scientific">Glomus cerebriforme</name>
    <dbReference type="NCBI Taxonomy" id="658196"/>
    <lineage>
        <taxon>Eukaryota</taxon>
        <taxon>Fungi</taxon>
        <taxon>Fungi incertae sedis</taxon>
        <taxon>Mucoromycota</taxon>
        <taxon>Glomeromycotina</taxon>
        <taxon>Glomeromycetes</taxon>
        <taxon>Glomerales</taxon>
        <taxon>Glomeraceae</taxon>
        <taxon>Glomus</taxon>
    </lineage>
</organism>
<dbReference type="InterPro" id="IPR029045">
    <property type="entry name" value="ClpP/crotonase-like_dom_sf"/>
</dbReference>
<evidence type="ECO:0000256" key="1">
    <source>
        <dbReference type="SAM" id="SignalP"/>
    </source>
</evidence>
<evidence type="ECO:0000313" key="2">
    <source>
        <dbReference type="EMBL" id="RIA97563.1"/>
    </source>
</evidence>
<gene>
    <name evidence="2" type="ORF">C1645_853239</name>
</gene>
<dbReference type="STRING" id="658196.A0A397TH45"/>
<comment type="caution">
    <text evidence="2">The sequence shown here is derived from an EMBL/GenBank/DDBJ whole genome shotgun (WGS) entry which is preliminary data.</text>
</comment>
<dbReference type="Proteomes" id="UP000265703">
    <property type="component" value="Unassembled WGS sequence"/>
</dbReference>
<accession>A0A397TH45</accession>
<feature type="signal peptide" evidence="1">
    <location>
        <begin position="1"/>
        <end position="22"/>
    </location>
</feature>
<keyword evidence="1" id="KW-0732">Signal</keyword>
<evidence type="ECO:0000313" key="3">
    <source>
        <dbReference type="Proteomes" id="UP000265703"/>
    </source>
</evidence>
<evidence type="ECO:0008006" key="4">
    <source>
        <dbReference type="Google" id="ProtNLM"/>
    </source>
</evidence>
<keyword evidence="3" id="KW-1185">Reference proteome</keyword>
<name>A0A397TH45_9GLOM</name>
<sequence length="661" mass="75732">MKIIFYILIFALITFFVIPCNANDDDDACARLKNDFKRAKDPNKFSSKYSDVKECFESFPYDKKLAEDTIETLKKTLQGFYVFLSEAREEPKQGFSFEAIDIIKELDSLLLNNYKTDYQFMTDLTNLIERLRDAHLGFSSNCYSHFIYNQQLALYSVINNDKQIIKIFDDKLDSSTIDCEVTQIDGRSPIEVIKEFGDTLRISRDSGVRFNIALSGLKFDDSGKLLRLSDLPSFGLRNQLPEKSSIEYSIKCANDTSKKFTREWNILSPFYNAFNTSKDYWNTFCISNENITATKPIIYKETPKIYNLSESEMIHNSLSTKFFILNDNKTGVVVVQNVGLSDDDTIDQMFEIVNGFDLLENRGVKKLVFDFNWNLGGSIELGFFIVYLLFPEFRPSFDNDMVVTKLSREAFFQATSNSIYDHLVGMSSTPLSSNSSSSENIIRWAAETAYKVISITSIFDIFSYRNPITNEHFHTVEEFIGNNTYIRGGIPTQFTSKFVNRYSERIDKMIELLSGKFFKKYKWKNEDMIILTNGICGSTCSTITQRMSEMYNVSTVAVGGYTDTPLSFASFPGGEVANFDDLMSELNSTGLLQNEALSDLIPPLFRNRVTFTLTIKEGYDVFSQGVLEFEYNPAKYRVYYDESSARDPSILWLKVAKELLT</sequence>
<dbReference type="SUPFAM" id="SSF52096">
    <property type="entry name" value="ClpP/crotonase"/>
    <property type="match status" value="1"/>
</dbReference>
<feature type="chain" id="PRO_5017472512" description="Tail specific protease domain-containing protein" evidence="1">
    <location>
        <begin position="23"/>
        <end position="661"/>
    </location>
</feature>
<dbReference type="OrthoDB" id="27214at2759"/>
<dbReference type="AlphaFoldDB" id="A0A397TH45"/>
<protein>
    <recommendedName>
        <fullName evidence="4">Tail specific protease domain-containing protein</fullName>
    </recommendedName>
</protein>
<dbReference type="Gene3D" id="3.90.226.10">
    <property type="entry name" value="2-enoyl-CoA Hydratase, Chain A, domain 1"/>
    <property type="match status" value="1"/>
</dbReference>
<proteinExistence type="predicted"/>